<dbReference type="AlphaFoldDB" id="A0AAP0JQT9"/>
<accession>A0AAP0JQT9</accession>
<gene>
    <name evidence="6" type="ORF">Sjap_009071</name>
</gene>
<evidence type="ECO:0000256" key="3">
    <source>
        <dbReference type="ARBA" id="ARBA00022729"/>
    </source>
</evidence>
<keyword evidence="7" id="KW-1185">Reference proteome</keyword>
<feature type="chain" id="PRO_5042974096" evidence="5">
    <location>
        <begin position="30"/>
        <end position="113"/>
    </location>
</feature>
<dbReference type="PANTHER" id="PTHR33136">
    <property type="entry name" value="RAPID ALKALINIZATION FACTOR-LIKE"/>
    <property type="match status" value="1"/>
</dbReference>
<name>A0AAP0JQT9_9MAGN</name>
<dbReference type="InterPro" id="IPR008801">
    <property type="entry name" value="RALF"/>
</dbReference>
<keyword evidence="3 5" id="KW-0732">Signal</keyword>
<feature type="signal peptide" evidence="5">
    <location>
        <begin position="1"/>
        <end position="29"/>
    </location>
</feature>
<dbReference type="PANTHER" id="PTHR33136:SF4">
    <property type="entry name" value="PROTEIN RALF-LIKE 32"/>
    <property type="match status" value="1"/>
</dbReference>
<dbReference type="GO" id="GO:0009506">
    <property type="term" value="C:plasmodesma"/>
    <property type="evidence" value="ECO:0007669"/>
    <property type="project" value="TreeGrafter"/>
</dbReference>
<evidence type="ECO:0000313" key="6">
    <source>
        <dbReference type="EMBL" id="KAK9138477.1"/>
    </source>
</evidence>
<protein>
    <submittedName>
        <fullName evidence="6">Uncharacterized protein</fullName>
    </submittedName>
</protein>
<evidence type="ECO:0000313" key="7">
    <source>
        <dbReference type="Proteomes" id="UP001417504"/>
    </source>
</evidence>
<comment type="similarity">
    <text evidence="1">Belongs to the plant rapid alkalinization factor (RALF) family.</text>
</comment>
<comment type="caution">
    <text evidence="6">The sequence shown here is derived from an EMBL/GenBank/DDBJ whole genome shotgun (WGS) entry which is preliminary data.</text>
</comment>
<dbReference type="GO" id="GO:0005179">
    <property type="term" value="F:hormone activity"/>
    <property type="evidence" value="ECO:0007669"/>
    <property type="project" value="UniProtKB-KW"/>
</dbReference>
<organism evidence="6 7">
    <name type="scientific">Stephania japonica</name>
    <dbReference type="NCBI Taxonomy" id="461633"/>
    <lineage>
        <taxon>Eukaryota</taxon>
        <taxon>Viridiplantae</taxon>
        <taxon>Streptophyta</taxon>
        <taxon>Embryophyta</taxon>
        <taxon>Tracheophyta</taxon>
        <taxon>Spermatophyta</taxon>
        <taxon>Magnoliopsida</taxon>
        <taxon>Ranunculales</taxon>
        <taxon>Menispermaceae</taxon>
        <taxon>Menispermoideae</taxon>
        <taxon>Cissampelideae</taxon>
        <taxon>Stephania</taxon>
    </lineage>
</organism>
<evidence type="ECO:0000256" key="5">
    <source>
        <dbReference type="SAM" id="SignalP"/>
    </source>
</evidence>
<dbReference type="EMBL" id="JBBNAE010000003">
    <property type="protein sequence ID" value="KAK9138477.1"/>
    <property type="molecule type" value="Genomic_DNA"/>
</dbReference>
<dbReference type="GO" id="GO:0019722">
    <property type="term" value="P:calcium-mediated signaling"/>
    <property type="evidence" value="ECO:0007669"/>
    <property type="project" value="TreeGrafter"/>
</dbReference>
<sequence>MSTFTSLLTTPMLVLLLLLQFLVISPSTSLDLGMHSSKYCNGSIAECNEEHEMLMESEISHRLLLGQPQKTLAYRALKPDTGTCGVNGKSCLNQANSRYTRPCFKSKGCRGGS</sequence>
<keyword evidence="4" id="KW-1015">Disulfide bond</keyword>
<evidence type="ECO:0000256" key="4">
    <source>
        <dbReference type="ARBA" id="ARBA00023157"/>
    </source>
</evidence>
<dbReference type="Pfam" id="PF05498">
    <property type="entry name" value="RALF"/>
    <property type="match status" value="1"/>
</dbReference>
<reference evidence="6 7" key="1">
    <citation type="submission" date="2024-01" db="EMBL/GenBank/DDBJ databases">
        <title>Genome assemblies of Stephania.</title>
        <authorList>
            <person name="Yang L."/>
        </authorList>
    </citation>
    <scope>NUCLEOTIDE SEQUENCE [LARGE SCALE GENOMIC DNA]</scope>
    <source>
        <strain evidence="6">QJT</strain>
        <tissue evidence="6">Leaf</tissue>
    </source>
</reference>
<evidence type="ECO:0000256" key="2">
    <source>
        <dbReference type="ARBA" id="ARBA00022702"/>
    </source>
</evidence>
<dbReference type="Proteomes" id="UP001417504">
    <property type="component" value="Unassembled WGS sequence"/>
</dbReference>
<keyword evidence="2" id="KW-0372">Hormone</keyword>
<evidence type="ECO:0000256" key="1">
    <source>
        <dbReference type="ARBA" id="ARBA00009178"/>
    </source>
</evidence>
<proteinExistence type="inferred from homology"/>